<name>A0A4D6WLH8_9FLOR</name>
<keyword evidence="10" id="KW-0934">Plastid</keyword>
<keyword evidence="6" id="KW-0687">Ribonucleoprotein</keyword>
<accession>A0A4D6WLH8</accession>
<dbReference type="Gene3D" id="3.40.1370.10">
    <property type="match status" value="1"/>
</dbReference>
<dbReference type="PANTHER" id="PTHR10746">
    <property type="entry name" value="50S RIBOSOMAL PROTEIN L4"/>
    <property type="match status" value="1"/>
</dbReference>
<dbReference type="HAMAP" id="MF_01328_B">
    <property type="entry name" value="Ribosomal_uL4_B"/>
    <property type="match status" value="1"/>
</dbReference>
<evidence type="ECO:0000256" key="1">
    <source>
        <dbReference type="ARBA" id="ARBA00004083"/>
    </source>
</evidence>
<evidence type="ECO:0000256" key="6">
    <source>
        <dbReference type="ARBA" id="ARBA00023274"/>
    </source>
</evidence>
<comment type="similarity">
    <text evidence="2">Belongs to the universal ribosomal protein uL4 family.</text>
</comment>
<dbReference type="GO" id="GO:0005840">
    <property type="term" value="C:ribosome"/>
    <property type="evidence" value="ECO:0007669"/>
    <property type="project" value="UniProtKB-KW"/>
</dbReference>
<dbReference type="GO" id="GO:0003735">
    <property type="term" value="F:structural constituent of ribosome"/>
    <property type="evidence" value="ECO:0007669"/>
    <property type="project" value="InterPro"/>
</dbReference>
<comment type="function">
    <text evidence="1">Probably binds the 23S rRNA.</text>
</comment>
<feature type="compositionally biased region" description="Polar residues" evidence="9">
    <location>
        <begin position="50"/>
        <end position="59"/>
    </location>
</feature>
<evidence type="ECO:0000256" key="4">
    <source>
        <dbReference type="ARBA" id="ARBA00022884"/>
    </source>
</evidence>
<keyword evidence="4" id="KW-0694">RNA-binding</keyword>
<reference evidence="10" key="1">
    <citation type="journal article" date="2019" name="Mol. Phylogenet. Evol.">
        <title>Morphological evolution and classification of the red algal order Ceramiales inferred using plastid phylogenomics.</title>
        <authorList>
            <person name="Diaz-Tapia P."/>
            <person name="Pasella M.M."/>
            <person name="Verbruggen H."/>
            <person name="Maggs C.A."/>
        </authorList>
    </citation>
    <scope>NUCLEOTIDE SEQUENCE</scope>
    <source>
        <strain evidence="10">PD2206</strain>
    </source>
</reference>
<geneLocation type="plastid" evidence="10"/>
<dbReference type="NCBIfam" id="TIGR03953">
    <property type="entry name" value="rplD_bact"/>
    <property type="match status" value="1"/>
</dbReference>
<dbReference type="InterPro" id="IPR002136">
    <property type="entry name" value="Ribosomal_uL4"/>
</dbReference>
<reference evidence="10" key="2">
    <citation type="submission" date="2019-04" db="EMBL/GenBank/DDBJ databases">
        <authorList>
            <person name="Pasella M."/>
        </authorList>
    </citation>
    <scope>NUCLEOTIDE SEQUENCE</scope>
    <source>
        <strain evidence="10">PD2206</strain>
    </source>
</reference>
<gene>
    <name evidence="10" type="primary">rpl4</name>
</gene>
<keyword evidence="3" id="KW-0699">rRNA-binding</keyword>
<evidence type="ECO:0000256" key="5">
    <source>
        <dbReference type="ARBA" id="ARBA00022980"/>
    </source>
</evidence>
<dbReference type="InterPro" id="IPR013005">
    <property type="entry name" value="Ribosomal_uL4-like"/>
</dbReference>
<keyword evidence="5 10" id="KW-0689">Ribosomal protein</keyword>
<protein>
    <recommendedName>
        <fullName evidence="7">Large ribosomal subunit protein uL4c</fullName>
    </recommendedName>
    <alternativeName>
        <fullName evidence="8">50S ribosomal protein L4, chloroplastic</fullName>
    </alternativeName>
</protein>
<dbReference type="GO" id="GO:0006412">
    <property type="term" value="P:translation"/>
    <property type="evidence" value="ECO:0007669"/>
    <property type="project" value="InterPro"/>
</dbReference>
<dbReference type="EMBL" id="MK814610">
    <property type="protein sequence ID" value="QCI04413.1"/>
    <property type="molecule type" value="Genomic_DNA"/>
</dbReference>
<dbReference type="GO" id="GO:1990904">
    <property type="term" value="C:ribonucleoprotein complex"/>
    <property type="evidence" value="ECO:0007669"/>
    <property type="project" value="UniProtKB-KW"/>
</dbReference>
<evidence type="ECO:0000256" key="9">
    <source>
        <dbReference type="SAM" id="MobiDB-lite"/>
    </source>
</evidence>
<dbReference type="Pfam" id="PF00573">
    <property type="entry name" value="Ribosomal_L4"/>
    <property type="match status" value="1"/>
</dbReference>
<evidence type="ECO:0000256" key="7">
    <source>
        <dbReference type="ARBA" id="ARBA00035208"/>
    </source>
</evidence>
<organism evidence="10">
    <name type="scientific">Antithamnion hubbsii</name>
    <dbReference type="NCBI Taxonomy" id="1005974"/>
    <lineage>
        <taxon>Eukaryota</taxon>
        <taxon>Rhodophyta</taxon>
        <taxon>Florideophyceae</taxon>
        <taxon>Rhodymeniophycidae</taxon>
        <taxon>Ceramiales</taxon>
        <taxon>Ceramiaceae</taxon>
        <taxon>Antithamnion</taxon>
    </lineage>
</organism>
<feature type="compositionally biased region" description="Basic residues" evidence="9">
    <location>
        <begin position="67"/>
        <end position="78"/>
    </location>
</feature>
<evidence type="ECO:0000256" key="3">
    <source>
        <dbReference type="ARBA" id="ARBA00022730"/>
    </source>
</evidence>
<evidence type="ECO:0000256" key="8">
    <source>
        <dbReference type="ARBA" id="ARBA00035387"/>
    </source>
</evidence>
<proteinExistence type="inferred from homology"/>
<dbReference type="AlphaFoldDB" id="A0A4D6WLH8"/>
<dbReference type="InterPro" id="IPR023574">
    <property type="entry name" value="Ribosomal_uL4_dom_sf"/>
</dbReference>
<feature type="region of interest" description="Disordered" evidence="9">
    <location>
        <begin position="50"/>
        <end position="86"/>
    </location>
</feature>
<evidence type="ECO:0000256" key="2">
    <source>
        <dbReference type="ARBA" id="ARBA00010528"/>
    </source>
</evidence>
<dbReference type="PANTHER" id="PTHR10746:SF17">
    <property type="entry name" value="LARGE RIBOSOMAL SUBUNIT PROTEIN UL4C"/>
    <property type="match status" value="1"/>
</dbReference>
<sequence>MTEIKTLKYSIVESINEPNLNFTEIKLKISNDLKKNMYITHRVIKQQLHIQRQGNANTKTRSEVRGGGKKPWKQKGTGRARAGSIRSPLWKGGGVIFGPKPKKYTFKINKKERQLAIRILLYNKYSQTTITQNFCKNLKKPNTQNILESLNNLGIQTKNKNRVLIIVSNKSKALYLSIRNLTNIDIICANNLNTLSLIKADKILITFDALNIINTIYNDKS</sequence>
<dbReference type="GO" id="GO:0019843">
    <property type="term" value="F:rRNA binding"/>
    <property type="evidence" value="ECO:0007669"/>
    <property type="project" value="UniProtKB-KW"/>
</dbReference>
<evidence type="ECO:0000313" key="10">
    <source>
        <dbReference type="EMBL" id="QCI04413.1"/>
    </source>
</evidence>
<dbReference type="SUPFAM" id="SSF52166">
    <property type="entry name" value="Ribosomal protein L4"/>
    <property type="match status" value="1"/>
</dbReference>